<accession>A0AAN7MI54</accession>
<reference evidence="1 2" key="1">
    <citation type="journal article" date="2023" name="J. Hered.">
        <title>Chromosome-level genome of the wood stork (Mycteria americana) provides insight into avian chromosome evolution.</title>
        <authorList>
            <person name="Flamio R. Jr."/>
            <person name="Ramstad K.M."/>
        </authorList>
    </citation>
    <scope>NUCLEOTIDE SEQUENCE [LARGE SCALE GENOMIC DNA]</scope>
    <source>
        <strain evidence="1">JAX WOST 10</strain>
    </source>
</reference>
<dbReference type="AlphaFoldDB" id="A0AAN7MI54"/>
<keyword evidence="2" id="KW-1185">Reference proteome</keyword>
<evidence type="ECO:0000313" key="1">
    <source>
        <dbReference type="EMBL" id="KAK4806910.1"/>
    </source>
</evidence>
<proteinExistence type="predicted"/>
<name>A0AAN7MI54_MYCAM</name>
<dbReference type="Proteomes" id="UP001333110">
    <property type="component" value="Unassembled WGS sequence"/>
</dbReference>
<dbReference type="PANTHER" id="PTHR33332">
    <property type="entry name" value="REVERSE TRANSCRIPTASE DOMAIN-CONTAINING PROTEIN"/>
    <property type="match status" value="1"/>
</dbReference>
<evidence type="ECO:0000313" key="2">
    <source>
        <dbReference type="Proteomes" id="UP001333110"/>
    </source>
</evidence>
<protein>
    <recommendedName>
        <fullName evidence="3">Rna-directed dna polymerase from mobile element jockey-like</fullName>
    </recommendedName>
</protein>
<comment type="caution">
    <text evidence="1">The sequence shown here is derived from an EMBL/GenBank/DDBJ whole genome shotgun (WGS) entry which is preliminary data.</text>
</comment>
<organism evidence="1 2">
    <name type="scientific">Mycteria americana</name>
    <name type="common">Wood stork</name>
    <dbReference type="NCBI Taxonomy" id="33587"/>
    <lineage>
        <taxon>Eukaryota</taxon>
        <taxon>Metazoa</taxon>
        <taxon>Chordata</taxon>
        <taxon>Craniata</taxon>
        <taxon>Vertebrata</taxon>
        <taxon>Euteleostomi</taxon>
        <taxon>Archelosauria</taxon>
        <taxon>Archosauria</taxon>
        <taxon>Dinosauria</taxon>
        <taxon>Saurischia</taxon>
        <taxon>Theropoda</taxon>
        <taxon>Coelurosauria</taxon>
        <taxon>Aves</taxon>
        <taxon>Neognathae</taxon>
        <taxon>Neoaves</taxon>
        <taxon>Aequornithes</taxon>
        <taxon>Ciconiiformes</taxon>
        <taxon>Ciconiidae</taxon>
        <taxon>Mycteria</taxon>
    </lineage>
</organism>
<dbReference type="EMBL" id="JAUNZN010000033">
    <property type="protein sequence ID" value="KAK4806910.1"/>
    <property type="molecule type" value="Genomic_DNA"/>
</dbReference>
<sequence length="235" mass="26751">MIKGLENLPYEERLKELEEKAWGDLITVFQYLKGDLKEDRGSLFTRSHMEKTRGNGYQLHRERVHLDIRRKCFTVRTIIQWNNLPRDVVESPSLEVSKMRLDRLTGWQPVTSGVAQGSILGPVLFNIFINDLDAGVECTLSKFADDTKVGGTRGMKFNKSKCRILHLGWSNAGHKYRLGEEWLESSPAERHLGVLVDSRLNMSQQCALAAKRANRILGCIKHSISSQSKEMITPL</sequence>
<evidence type="ECO:0008006" key="3">
    <source>
        <dbReference type="Google" id="ProtNLM"/>
    </source>
</evidence>
<gene>
    <name evidence="1" type="ORF">QYF61_012631</name>
</gene>